<evidence type="ECO:0000256" key="4">
    <source>
        <dbReference type="ARBA" id="ARBA00023237"/>
    </source>
</evidence>
<organism evidence="5">
    <name type="scientific">Oceanithermus profundus</name>
    <dbReference type="NCBI Taxonomy" id="187137"/>
    <lineage>
        <taxon>Bacteria</taxon>
        <taxon>Thermotogati</taxon>
        <taxon>Deinococcota</taxon>
        <taxon>Deinococci</taxon>
        <taxon>Thermales</taxon>
        <taxon>Thermaceae</taxon>
        <taxon>Oceanithermus</taxon>
    </lineage>
</organism>
<keyword evidence="4" id="KW-0472">Membrane</keyword>
<gene>
    <name evidence="5" type="ORF">ENK37_11430</name>
</gene>
<dbReference type="AlphaFoldDB" id="A0A7C4ZJD4"/>
<dbReference type="Pfam" id="PF07963">
    <property type="entry name" value="N_methyl"/>
    <property type="match status" value="1"/>
</dbReference>
<proteinExistence type="predicted"/>
<comment type="subcellular location">
    <subcellularLocation>
        <location evidence="1">Cell outer membrane</location>
        <topology evidence="1">Single-pass membrane protein</topology>
    </subcellularLocation>
    <subcellularLocation>
        <location evidence="2">Periplasm</location>
    </subcellularLocation>
</comment>
<dbReference type="NCBIfam" id="TIGR02532">
    <property type="entry name" value="IV_pilin_GFxxxE"/>
    <property type="match status" value="1"/>
</dbReference>
<evidence type="ECO:0000256" key="2">
    <source>
        <dbReference type="ARBA" id="ARBA00004418"/>
    </source>
</evidence>
<evidence type="ECO:0000256" key="3">
    <source>
        <dbReference type="ARBA" id="ARBA00022764"/>
    </source>
</evidence>
<name>A0A7C4ZJD4_9DEIN</name>
<dbReference type="PROSITE" id="PS00409">
    <property type="entry name" value="PROKAR_NTER_METHYL"/>
    <property type="match status" value="1"/>
</dbReference>
<keyword evidence="3" id="KW-0574">Periplasm</keyword>
<protein>
    <submittedName>
        <fullName evidence="5">Prepilin-type N-terminal cleavage/methylation domain-containing protein</fullName>
    </submittedName>
</protein>
<dbReference type="EMBL" id="DRPZ01000285">
    <property type="protein sequence ID" value="HGY10641.1"/>
    <property type="molecule type" value="Genomic_DNA"/>
</dbReference>
<dbReference type="Proteomes" id="UP000885759">
    <property type="component" value="Unassembled WGS sequence"/>
</dbReference>
<reference evidence="5" key="1">
    <citation type="journal article" date="2020" name="mSystems">
        <title>Genome- and Community-Level Interaction Insights into Carbon Utilization and Element Cycling Functions of Hydrothermarchaeota in Hydrothermal Sediment.</title>
        <authorList>
            <person name="Zhou Z."/>
            <person name="Liu Y."/>
            <person name="Xu W."/>
            <person name="Pan J."/>
            <person name="Luo Z.H."/>
            <person name="Li M."/>
        </authorList>
    </citation>
    <scope>NUCLEOTIDE SEQUENCE [LARGE SCALE GENOMIC DNA]</scope>
    <source>
        <strain evidence="5">HyVt-570</strain>
    </source>
</reference>
<dbReference type="SUPFAM" id="SSF54523">
    <property type="entry name" value="Pili subunits"/>
    <property type="match status" value="1"/>
</dbReference>
<comment type="caution">
    <text evidence="5">The sequence shown here is derived from an EMBL/GenBank/DDBJ whole genome shotgun (WGS) entry which is preliminary data.</text>
</comment>
<accession>A0A7C4ZJD4</accession>
<evidence type="ECO:0000313" key="5">
    <source>
        <dbReference type="EMBL" id="HGY10641.1"/>
    </source>
</evidence>
<sequence length="135" mass="15009">MRRRGFTLIELLIVIAVVGALLAIAAGTLQRYLQTLRLNESARITANILTEARSRAIRRSEAFSLELTGDRVRIRDADGTMIKEVEVPHRAQVSPQTTVHFTGRGLPDRQYVFRVSTARGSRNVTLLTTGKVVIP</sequence>
<dbReference type="GO" id="GO:0009279">
    <property type="term" value="C:cell outer membrane"/>
    <property type="evidence" value="ECO:0007669"/>
    <property type="project" value="UniProtKB-SubCell"/>
</dbReference>
<dbReference type="Gene3D" id="3.30.700.10">
    <property type="entry name" value="Glycoprotein, Type 4 Pilin"/>
    <property type="match status" value="1"/>
</dbReference>
<keyword evidence="4" id="KW-0998">Cell outer membrane</keyword>
<dbReference type="InterPro" id="IPR045584">
    <property type="entry name" value="Pilin-like"/>
</dbReference>
<dbReference type="GO" id="GO:0042597">
    <property type="term" value="C:periplasmic space"/>
    <property type="evidence" value="ECO:0007669"/>
    <property type="project" value="UniProtKB-SubCell"/>
</dbReference>
<dbReference type="InterPro" id="IPR012902">
    <property type="entry name" value="N_methyl_site"/>
</dbReference>
<evidence type="ECO:0000256" key="1">
    <source>
        <dbReference type="ARBA" id="ARBA00004203"/>
    </source>
</evidence>